<gene>
    <name evidence="1" type="ORF">SDC9_118591</name>
</gene>
<reference evidence="1" key="1">
    <citation type="submission" date="2019-08" db="EMBL/GenBank/DDBJ databases">
        <authorList>
            <person name="Kucharzyk K."/>
            <person name="Murdoch R.W."/>
            <person name="Higgins S."/>
            <person name="Loffler F."/>
        </authorList>
    </citation>
    <scope>NUCLEOTIDE SEQUENCE</scope>
</reference>
<protein>
    <submittedName>
        <fullName evidence="1">Uncharacterized protein</fullName>
    </submittedName>
</protein>
<proteinExistence type="predicted"/>
<organism evidence="1">
    <name type="scientific">bioreactor metagenome</name>
    <dbReference type="NCBI Taxonomy" id="1076179"/>
    <lineage>
        <taxon>unclassified sequences</taxon>
        <taxon>metagenomes</taxon>
        <taxon>ecological metagenomes</taxon>
    </lineage>
</organism>
<dbReference type="EMBL" id="VSSQ01024230">
    <property type="protein sequence ID" value="MPM71623.1"/>
    <property type="molecule type" value="Genomic_DNA"/>
</dbReference>
<sequence length="66" mass="7808">MFISFLQRREHVHGELLCALFAVGTLLQLQIRSQRALLNQRVAQGFEAHNLRLRLCQRLLFQLHVR</sequence>
<name>A0A645C827_9ZZZZ</name>
<comment type="caution">
    <text evidence="1">The sequence shown here is derived from an EMBL/GenBank/DDBJ whole genome shotgun (WGS) entry which is preliminary data.</text>
</comment>
<evidence type="ECO:0000313" key="1">
    <source>
        <dbReference type="EMBL" id="MPM71623.1"/>
    </source>
</evidence>
<dbReference type="AlphaFoldDB" id="A0A645C827"/>
<accession>A0A645C827</accession>